<gene>
    <name evidence="9" type="ORF">DY000_02006333</name>
</gene>
<keyword evidence="4" id="KW-0677">Repeat</keyword>
<dbReference type="PANTHER" id="PTHR12626:SF12">
    <property type="entry name" value="MA3 DOMAIN-CONTAINING TRANSLATION REGULATORY FACTOR 4"/>
    <property type="match status" value="1"/>
</dbReference>
<keyword evidence="5" id="KW-0810">Translation regulation</keyword>
<dbReference type="PANTHER" id="PTHR12626">
    <property type="entry name" value="PROGRAMMED CELL DEATH 4"/>
    <property type="match status" value="1"/>
</dbReference>
<dbReference type="InterPro" id="IPR003891">
    <property type="entry name" value="Initiation_fac_eIF4g_MI"/>
</dbReference>
<comment type="subcellular location">
    <subcellularLocation>
        <location evidence="1">Cytoplasm</location>
    </subcellularLocation>
</comment>
<evidence type="ECO:0000256" key="4">
    <source>
        <dbReference type="ARBA" id="ARBA00022737"/>
    </source>
</evidence>
<dbReference type="InterPro" id="IPR016024">
    <property type="entry name" value="ARM-type_fold"/>
</dbReference>
<evidence type="ECO:0000256" key="2">
    <source>
        <dbReference type="ARBA" id="ARBA00005497"/>
    </source>
</evidence>
<keyword evidence="10" id="KW-1185">Reference proteome</keyword>
<comment type="caution">
    <text evidence="9">The sequence shown here is derived from an EMBL/GenBank/DDBJ whole genome shotgun (WGS) entry which is preliminary data.</text>
</comment>
<keyword evidence="6" id="KW-0539">Nucleus</keyword>
<proteinExistence type="inferred from homology"/>
<dbReference type="SUPFAM" id="SSF48371">
    <property type="entry name" value="ARM repeat"/>
    <property type="match status" value="1"/>
</dbReference>
<reference evidence="9 10" key="1">
    <citation type="journal article" date="2020" name="BMC Genomics">
        <title>Intraspecific diversification of the crop wild relative Brassica cretica Lam. using demographic model selection.</title>
        <authorList>
            <person name="Kioukis A."/>
            <person name="Michalopoulou V.A."/>
            <person name="Briers L."/>
            <person name="Pirintsos S."/>
            <person name="Studholme D.J."/>
            <person name="Pavlidis P."/>
            <person name="Sarris P.F."/>
        </authorList>
    </citation>
    <scope>NUCLEOTIDE SEQUENCE [LARGE SCALE GENOMIC DNA]</scope>
    <source>
        <strain evidence="10">cv. PFS-1207/04</strain>
    </source>
</reference>
<feature type="region of interest" description="Disordered" evidence="7">
    <location>
        <begin position="469"/>
        <end position="546"/>
    </location>
</feature>
<keyword evidence="3" id="KW-0963">Cytoplasm</keyword>
<organism evidence="9 10">
    <name type="scientific">Brassica cretica</name>
    <name type="common">Mustard</name>
    <dbReference type="NCBI Taxonomy" id="69181"/>
    <lineage>
        <taxon>Eukaryota</taxon>
        <taxon>Viridiplantae</taxon>
        <taxon>Streptophyta</taxon>
        <taxon>Embryophyta</taxon>
        <taxon>Tracheophyta</taxon>
        <taxon>Spermatophyta</taxon>
        <taxon>Magnoliopsida</taxon>
        <taxon>eudicotyledons</taxon>
        <taxon>Gunneridae</taxon>
        <taxon>Pentapetalae</taxon>
        <taxon>rosids</taxon>
        <taxon>malvids</taxon>
        <taxon>Brassicales</taxon>
        <taxon>Brassicaceae</taxon>
        <taxon>Brassiceae</taxon>
        <taxon>Brassica</taxon>
    </lineage>
</organism>
<feature type="compositionally biased region" description="Basic and acidic residues" evidence="7">
    <location>
        <begin position="481"/>
        <end position="502"/>
    </location>
</feature>
<evidence type="ECO:0000259" key="8">
    <source>
        <dbReference type="Pfam" id="PF02847"/>
    </source>
</evidence>
<evidence type="ECO:0000256" key="1">
    <source>
        <dbReference type="ARBA" id="ARBA00004496"/>
    </source>
</evidence>
<sequence length="546" mass="60568">MASSEGFLTNGQLNKHELATENSPPLFADLDIKSPNRREWCCKHIQIDTSCFESYIHIWIPISTDGGGCKGTLKKVLDTRIDSCIDKKGFLIIIMDRLVSKAMDRNHKEKEKEKASMLLYGLYSVVVSSDQIKVGFIKLLEWLRVSSYLSAPHHAELVENKWGGSIRCSSCQMAKGFSRVDQDAFKGGSDRIGGDLPRYKKDTKLITLAMDRKNKEKEMASVLLSALHMEMFSTEDFINGFIMLLESAEDTASDELSLFQARAVIGDDVLAPVNLEKISSSLPPKSTGSETIRSARYMPISTRSSKDELLFFSDPARLERSICKENHTSSIDTTSTTSIDTTSTTSIDICDRATIDSSTRTSIDTNPRADMVATLVLQRDENGDLHDPGGHLCNAAGQKIDGQGTAIIEQSAATEDAKVPLQRSLADLTRPSQFYTNRMKGRSIWERRHYSNSLKSLVFLTFGCSKTLSDRPPRATARSRSGPERHYHSDTSSWERRLRSDTARSLAKKRLGSDVFGATQPGRSRGNDPGATSSERHPQVAPEPVQ</sequence>
<evidence type="ECO:0000313" key="10">
    <source>
        <dbReference type="Proteomes" id="UP000266723"/>
    </source>
</evidence>
<protein>
    <recommendedName>
        <fullName evidence="8">MI domain-containing protein</fullName>
    </recommendedName>
</protein>
<comment type="similarity">
    <text evidence="2">Belongs to the PDCD4 family.</text>
</comment>
<accession>A0ABQ7BT14</accession>
<evidence type="ECO:0000256" key="5">
    <source>
        <dbReference type="ARBA" id="ARBA00022845"/>
    </source>
</evidence>
<dbReference type="Pfam" id="PF02847">
    <property type="entry name" value="MA3"/>
    <property type="match status" value="1"/>
</dbReference>
<evidence type="ECO:0000256" key="3">
    <source>
        <dbReference type="ARBA" id="ARBA00022490"/>
    </source>
</evidence>
<dbReference type="Proteomes" id="UP000266723">
    <property type="component" value="Unassembled WGS sequence"/>
</dbReference>
<evidence type="ECO:0000313" key="9">
    <source>
        <dbReference type="EMBL" id="KAF3542720.1"/>
    </source>
</evidence>
<evidence type="ECO:0000256" key="7">
    <source>
        <dbReference type="SAM" id="MobiDB-lite"/>
    </source>
</evidence>
<dbReference type="Gene3D" id="1.25.40.180">
    <property type="match status" value="1"/>
</dbReference>
<feature type="domain" description="MI" evidence="8">
    <location>
        <begin position="204"/>
        <end position="264"/>
    </location>
</feature>
<name>A0ABQ7BT14_BRACR</name>
<dbReference type="InterPro" id="IPR039778">
    <property type="entry name" value="PDCD4"/>
</dbReference>
<feature type="non-terminal residue" evidence="9">
    <location>
        <position position="546"/>
    </location>
</feature>
<dbReference type="EMBL" id="QGKV02000832">
    <property type="protein sequence ID" value="KAF3542720.1"/>
    <property type="molecule type" value="Genomic_DNA"/>
</dbReference>
<evidence type="ECO:0000256" key="6">
    <source>
        <dbReference type="ARBA" id="ARBA00023242"/>
    </source>
</evidence>